<dbReference type="Gene3D" id="3.40.1170.60">
    <property type="match status" value="1"/>
</dbReference>
<evidence type="ECO:0000259" key="1">
    <source>
        <dbReference type="PROSITE" id="PS50173"/>
    </source>
</evidence>
<dbReference type="InterPro" id="IPR001126">
    <property type="entry name" value="UmuC"/>
</dbReference>
<dbReference type="GO" id="GO:0006281">
    <property type="term" value="P:DNA repair"/>
    <property type="evidence" value="ECO:0007669"/>
    <property type="project" value="InterPro"/>
</dbReference>
<sequence>MGHDQQLGAAFALIDGNSFYCSCERAFDPRLRTVPVVVLSNSNGCVIAQEILKRILEWIEINSFSRLYFLLIISVFFH</sequence>
<dbReference type="PROSITE" id="PS50173">
    <property type="entry name" value="UMUC"/>
    <property type="match status" value="1"/>
</dbReference>
<comment type="caution">
    <text evidence="2">The sequence shown here is derived from an EMBL/GenBank/DDBJ whole genome shotgun (WGS) entry which is preliminary data.</text>
</comment>
<gene>
    <name evidence="2" type="ORF">CHR90_07355</name>
</gene>
<protein>
    <recommendedName>
        <fullName evidence="1">UmuC domain-containing protein</fullName>
    </recommendedName>
</protein>
<dbReference type="EMBL" id="NOXS01000031">
    <property type="protein sequence ID" value="OYQ19547.1"/>
    <property type="molecule type" value="Genomic_DNA"/>
</dbReference>
<accession>A0A255XRB2</accession>
<evidence type="ECO:0000313" key="3">
    <source>
        <dbReference type="Proteomes" id="UP000216361"/>
    </source>
</evidence>
<evidence type="ECO:0000313" key="2">
    <source>
        <dbReference type="EMBL" id="OYQ19547.1"/>
    </source>
</evidence>
<dbReference type="SUPFAM" id="SSF56672">
    <property type="entry name" value="DNA/RNA polymerases"/>
    <property type="match status" value="1"/>
</dbReference>
<dbReference type="Proteomes" id="UP000216361">
    <property type="component" value="Unassembled WGS sequence"/>
</dbReference>
<keyword evidence="3" id="KW-1185">Reference proteome</keyword>
<dbReference type="Pfam" id="PF00817">
    <property type="entry name" value="IMS"/>
    <property type="match status" value="1"/>
</dbReference>
<dbReference type="InterPro" id="IPR043502">
    <property type="entry name" value="DNA/RNA_pol_sf"/>
</dbReference>
<name>A0A255XRB2_9PROT</name>
<dbReference type="OrthoDB" id="9808813at2"/>
<reference evidence="2 3" key="1">
    <citation type="submission" date="2017-07" db="EMBL/GenBank/DDBJ databases">
        <title>Elstera cyanobacteriorum sp. nov., a novel bacterium isolated from cyanobacterial aggregates in a eutrophic lake.</title>
        <authorList>
            <person name="Cai H."/>
        </authorList>
    </citation>
    <scope>NUCLEOTIDE SEQUENCE [LARGE SCALE GENOMIC DNA]</scope>
    <source>
        <strain evidence="2 3">TH019</strain>
    </source>
</reference>
<dbReference type="AlphaFoldDB" id="A0A255XRB2"/>
<proteinExistence type="predicted"/>
<feature type="domain" description="UmuC" evidence="1">
    <location>
        <begin position="11"/>
        <end position="54"/>
    </location>
</feature>
<organism evidence="2 3">
    <name type="scientific">Elstera cyanobacteriorum</name>
    <dbReference type="NCBI Taxonomy" id="2022747"/>
    <lineage>
        <taxon>Bacteria</taxon>
        <taxon>Pseudomonadati</taxon>
        <taxon>Pseudomonadota</taxon>
        <taxon>Alphaproteobacteria</taxon>
        <taxon>Rhodospirillales</taxon>
        <taxon>Rhodospirillaceae</taxon>
        <taxon>Elstera</taxon>
    </lineage>
</organism>